<sequence length="265" mass="30674">MSPTQRRTIGTALPISRGIWARLRSASEAAWKLRSPLRLRYSYAILRDWSPTPLLSWLRLLWPIPWHFSTRLPENPRYLQQNPELVAHRNDRVYDMTLMPMWRGRDSPQRSFYRMYENFCAEQGVLLGYETEYFWKHAEPAWALRLLPKPRACGHPDLQRDAVMASFLEDVVNAFNWRLELGLRRGAPLVERADDGTPAPFVPERCPDWVAQVGPLPETLLLHEDWDMLIPGDDAGASVHLEPYRKRNIVAGDTESGINGYLRTG</sequence>
<accession>A0AAI8V8V8</accession>
<dbReference type="Proteomes" id="UP001295740">
    <property type="component" value="Unassembled WGS sequence"/>
</dbReference>
<dbReference type="EMBL" id="CAUWAG010000003">
    <property type="protein sequence ID" value="CAJ2500458.1"/>
    <property type="molecule type" value="Genomic_DNA"/>
</dbReference>
<reference evidence="1" key="1">
    <citation type="submission" date="2023-10" db="EMBL/GenBank/DDBJ databases">
        <authorList>
            <person name="Hackl T."/>
        </authorList>
    </citation>
    <scope>NUCLEOTIDE SEQUENCE</scope>
</reference>
<name>A0AAI8V8V8_9PEZI</name>
<keyword evidence="2" id="KW-1185">Reference proteome</keyword>
<gene>
    <name evidence="1" type="ORF">KHLLAP_LOCUS926</name>
</gene>
<evidence type="ECO:0000313" key="1">
    <source>
        <dbReference type="EMBL" id="CAJ2500458.1"/>
    </source>
</evidence>
<organism evidence="1 2">
    <name type="scientific">Anthostomella pinea</name>
    <dbReference type="NCBI Taxonomy" id="933095"/>
    <lineage>
        <taxon>Eukaryota</taxon>
        <taxon>Fungi</taxon>
        <taxon>Dikarya</taxon>
        <taxon>Ascomycota</taxon>
        <taxon>Pezizomycotina</taxon>
        <taxon>Sordariomycetes</taxon>
        <taxon>Xylariomycetidae</taxon>
        <taxon>Xylariales</taxon>
        <taxon>Xylariaceae</taxon>
        <taxon>Anthostomella</taxon>
    </lineage>
</organism>
<evidence type="ECO:0000313" key="2">
    <source>
        <dbReference type="Proteomes" id="UP001295740"/>
    </source>
</evidence>
<dbReference type="AlphaFoldDB" id="A0AAI8V8V8"/>
<proteinExistence type="predicted"/>
<protein>
    <submittedName>
        <fullName evidence="1">Uu.00g033110.m01.CDS01</fullName>
    </submittedName>
</protein>
<comment type="caution">
    <text evidence="1">The sequence shown here is derived from an EMBL/GenBank/DDBJ whole genome shotgun (WGS) entry which is preliminary data.</text>
</comment>